<evidence type="ECO:0000313" key="9">
    <source>
        <dbReference type="Proteomes" id="UP001558652"/>
    </source>
</evidence>
<evidence type="ECO:0000313" key="8">
    <source>
        <dbReference type="EMBL" id="KAL1132292.1"/>
    </source>
</evidence>
<evidence type="ECO:0000256" key="6">
    <source>
        <dbReference type="SAM" id="MobiDB-lite"/>
    </source>
</evidence>
<feature type="coiled-coil region" evidence="5">
    <location>
        <begin position="5"/>
        <end position="62"/>
    </location>
</feature>
<proteinExistence type="predicted"/>
<keyword evidence="9" id="KW-1185">Reference proteome</keyword>
<evidence type="ECO:0000256" key="5">
    <source>
        <dbReference type="SAM" id="Coils"/>
    </source>
</evidence>
<evidence type="ECO:0000259" key="7">
    <source>
        <dbReference type="Pfam" id="PF18112"/>
    </source>
</evidence>
<evidence type="ECO:0000256" key="4">
    <source>
        <dbReference type="ARBA" id="ARBA00023054"/>
    </source>
</evidence>
<feature type="region of interest" description="Disordered" evidence="6">
    <location>
        <begin position="228"/>
        <end position="283"/>
    </location>
</feature>
<feature type="compositionally biased region" description="Basic and acidic residues" evidence="6">
    <location>
        <begin position="249"/>
        <end position="263"/>
    </location>
</feature>
<dbReference type="AlphaFoldDB" id="A0ABD0Z059"/>
<protein>
    <recommendedName>
        <fullName evidence="7">UBZ1-type domain-containing protein</fullName>
    </recommendedName>
</protein>
<comment type="caution">
    <text evidence="8">The sequence shown here is derived from an EMBL/GenBank/DDBJ whole genome shotgun (WGS) entry which is preliminary data.</text>
</comment>
<dbReference type="Pfam" id="PF18112">
    <property type="entry name" value="Zn-C2H2_12"/>
    <property type="match status" value="1"/>
</dbReference>
<evidence type="ECO:0000256" key="2">
    <source>
        <dbReference type="ARBA" id="ARBA00022771"/>
    </source>
</evidence>
<feature type="domain" description="UBZ1-type" evidence="7">
    <location>
        <begin position="288"/>
        <end position="314"/>
    </location>
</feature>
<organism evidence="8 9">
    <name type="scientific">Ranatra chinensis</name>
    <dbReference type="NCBI Taxonomy" id="642074"/>
    <lineage>
        <taxon>Eukaryota</taxon>
        <taxon>Metazoa</taxon>
        <taxon>Ecdysozoa</taxon>
        <taxon>Arthropoda</taxon>
        <taxon>Hexapoda</taxon>
        <taxon>Insecta</taxon>
        <taxon>Pterygota</taxon>
        <taxon>Neoptera</taxon>
        <taxon>Paraneoptera</taxon>
        <taxon>Hemiptera</taxon>
        <taxon>Heteroptera</taxon>
        <taxon>Panheteroptera</taxon>
        <taxon>Nepomorpha</taxon>
        <taxon>Nepidae</taxon>
        <taxon>Ranatrinae</taxon>
        <taxon>Ranatra</taxon>
    </lineage>
</organism>
<accession>A0ABD0Z059</accession>
<dbReference type="CDD" id="cd21965">
    <property type="entry name" value="Zn-C2H2_CALCOCO1_TAX1BP1_like"/>
    <property type="match status" value="1"/>
</dbReference>
<keyword evidence="2" id="KW-0863">Zinc-finger</keyword>
<dbReference type="Proteomes" id="UP001558652">
    <property type="component" value="Unassembled WGS sequence"/>
</dbReference>
<evidence type="ECO:0000256" key="1">
    <source>
        <dbReference type="ARBA" id="ARBA00022723"/>
    </source>
</evidence>
<gene>
    <name evidence="8" type="ORF">AAG570_010249</name>
</gene>
<keyword evidence="4 5" id="KW-0175">Coiled coil</keyword>
<keyword evidence="3" id="KW-0862">Zinc</keyword>
<dbReference type="GO" id="GO:0008270">
    <property type="term" value="F:zinc ion binding"/>
    <property type="evidence" value="ECO:0007669"/>
    <property type="project" value="UniProtKB-KW"/>
</dbReference>
<dbReference type="InterPro" id="IPR041641">
    <property type="entry name" value="CALCOCO1/2_Zn_UBZ1"/>
</dbReference>
<name>A0ABD0Z059_9HEMI</name>
<dbReference type="EMBL" id="JBFDAA010000005">
    <property type="protein sequence ID" value="KAL1132292.1"/>
    <property type="molecule type" value="Genomic_DNA"/>
</dbReference>
<keyword evidence="1" id="KW-0479">Metal-binding</keyword>
<evidence type="ECO:0000256" key="3">
    <source>
        <dbReference type="ARBA" id="ARBA00022833"/>
    </source>
</evidence>
<reference evidence="8 9" key="1">
    <citation type="submission" date="2024-07" db="EMBL/GenBank/DDBJ databases">
        <title>Chromosome-level genome assembly of the water stick insect Ranatra chinensis (Heteroptera: Nepidae).</title>
        <authorList>
            <person name="Liu X."/>
        </authorList>
    </citation>
    <scope>NUCLEOTIDE SEQUENCE [LARGE SCALE GENOMIC DNA]</scope>
    <source>
        <strain evidence="8">Cailab_2021Rc</strain>
        <tissue evidence="8">Muscle</tissue>
    </source>
</reference>
<sequence length="333" mass="37288">MKERCQKLQNRLSRLEDENLQLRIEKKKLYSAVNKHENFVSISALEKKVAELSRQKSQLSHHILMVATENKELWQRLSKLTEENESLGNHLINITDSLKKQPEAAPKPDKSIDLVESCDGGKDESLEEISIKVINSLMKGKNMLENQCEEMLELQDGNVNIDQCGFVLEDKDDGAREDDSLLGEMKDVLERMSSERTILKQQQDGLKAALDVFQKVSAEGLPCKKCAERAKEEDEVQAKGVSPSTTPDSLRKVDSKDVKRPEGISEPPNDTEHPSGSGPDPPTAHLDRICPLCGAFFKSSTPFTDFNDHVLSHFVEPGPDEPDSIISNFEIIP</sequence>